<dbReference type="AlphaFoldDB" id="A0A3S1AJ99"/>
<protein>
    <submittedName>
        <fullName evidence="1">Uncharacterized protein</fullName>
    </submittedName>
</protein>
<dbReference type="OrthoDB" id="2658190at2"/>
<evidence type="ECO:0000313" key="1">
    <source>
        <dbReference type="EMBL" id="RUT02165.1"/>
    </source>
</evidence>
<reference evidence="1" key="1">
    <citation type="submission" date="2018-12" db="EMBL/GenBank/DDBJ databases">
        <authorList>
            <person name="Will S."/>
            <person name="Neumann-Schaal M."/>
            <person name="Henke P."/>
        </authorList>
    </citation>
    <scope>NUCLEOTIDE SEQUENCE</scope>
    <source>
        <strain evidence="1">PCC 7102</strain>
    </source>
</reference>
<sequence>MFTCMYIMYLHNILYTPWGGVQLDLAPHPWESNVETLSSNQLSVMKHLEPSGIFGDYTKFLEYKPGANWKPILHQTSPLKV</sequence>
<gene>
    <name evidence="1" type="ORF">DSM106972_062400</name>
</gene>
<accession>A0A3S1AJ99</accession>
<evidence type="ECO:0000313" key="2">
    <source>
        <dbReference type="Proteomes" id="UP000271624"/>
    </source>
</evidence>
<dbReference type="EMBL" id="RSCL01000017">
    <property type="protein sequence ID" value="RUT02165.1"/>
    <property type="molecule type" value="Genomic_DNA"/>
</dbReference>
<reference evidence="1" key="2">
    <citation type="journal article" date="2019" name="Genome Biol. Evol.">
        <title>Day and night: Metabolic profiles and evolutionary relationships of six axenic non-marine cyanobacteria.</title>
        <authorList>
            <person name="Will S.E."/>
            <person name="Henke P."/>
            <person name="Boedeker C."/>
            <person name="Huang S."/>
            <person name="Brinkmann H."/>
            <person name="Rohde M."/>
            <person name="Jarek M."/>
            <person name="Friedl T."/>
            <person name="Seufert S."/>
            <person name="Schumacher M."/>
            <person name="Overmann J."/>
            <person name="Neumann-Schaal M."/>
            <person name="Petersen J."/>
        </authorList>
    </citation>
    <scope>NUCLEOTIDE SEQUENCE [LARGE SCALE GENOMIC DNA]</scope>
    <source>
        <strain evidence="1">PCC 7102</strain>
    </source>
</reference>
<comment type="caution">
    <text evidence="1">The sequence shown here is derived from an EMBL/GenBank/DDBJ whole genome shotgun (WGS) entry which is preliminary data.</text>
</comment>
<keyword evidence="2" id="KW-1185">Reference proteome</keyword>
<organism evidence="1 2">
    <name type="scientific">Dulcicalothrix desertica PCC 7102</name>
    <dbReference type="NCBI Taxonomy" id="232991"/>
    <lineage>
        <taxon>Bacteria</taxon>
        <taxon>Bacillati</taxon>
        <taxon>Cyanobacteriota</taxon>
        <taxon>Cyanophyceae</taxon>
        <taxon>Nostocales</taxon>
        <taxon>Calotrichaceae</taxon>
        <taxon>Dulcicalothrix</taxon>
    </lineage>
</organism>
<name>A0A3S1AJ99_9CYAN</name>
<proteinExistence type="predicted"/>
<dbReference type="Proteomes" id="UP000271624">
    <property type="component" value="Unassembled WGS sequence"/>
</dbReference>